<keyword evidence="2" id="KW-1185">Reference proteome</keyword>
<gene>
    <name evidence="1" type="ORF">FFLO_05873</name>
</gene>
<evidence type="ECO:0000313" key="2">
    <source>
        <dbReference type="Proteomes" id="UP000812966"/>
    </source>
</evidence>
<dbReference type="Proteomes" id="UP000812966">
    <property type="component" value="Unassembled WGS sequence"/>
</dbReference>
<proteinExistence type="predicted"/>
<name>A0A8K0JG85_9TREE</name>
<accession>A0A8K0JG85</accession>
<dbReference type="AlphaFoldDB" id="A0A8K0JG85"/>
<evidence type="ECO:0000313" key="1">
    <source>
        <dbReference type="EMBL" id="KAG7528974.1"/>
    </source>
</evidence>
<reference evidence="1" key="1">
    <citation type="submission" date="2020-04" db="EMBL/GenBank/DDBJ databases">
        <title>Analysis of mating type loci in Filobasidium floriforme.</title>
        <authorList>
            <person name="Nowrousian M."/>
        </authorList>
    </citation>
    <scope>NUCLEOTIDE SEQUENCE</scope>
    <source>
        <strain evidence="1">CBS 6242</strain>
    </source>
</reference>
<sequence length="570" mass="64102">MSQFDHADLIHTRQDSTYTEHVPSNTADTARSNLFHWTMPGYDDYVATVIRTSDGSTRWNIFDEGNAGSCLILRIDPSDDSLTRLDDPSVTVPRSCAFAFARDIVYTEYPNCTQVHKQLHDMAQGGNAEATRRSEPYRPIQNDMLQKICDTFFNYQAEGIPIRSMYTQEEMRQTAAAFSESVAGQVEAGTDLTWFAPFAASTKHARERNVKCLCRAIWAHLPPENRSPDSIHYGETEHGADRGAWPSRLSWRDDLSLIYFLLVIMDPTAMSHSKHMYNEVATGMFANLAGDALVYHREDWDGNSSPCPQMISVGEASKNQRDCCSTMSLMPACSASYDLATTDVSFSFRTDYDPTTDTTVQPILFCWDSAFAGTLDNRSGTWVLDIPGSENDIDHSSSHEDGRNGQSILKVRFSGTSGCDVMYPIAGNEQRLMKALGVAACAVVHPLFPANNLPAILKDYQKVVSASIRYQEIWINSDASTKHLGVPARLAWNRILQVIEECHEQLTDLDGTFSRRTNRADKDRARRSLAYAVYYTIDGLETMDEDQLKQILRAFIIELLKYISRREKTD</sequence>
<dbReference type="EMBL" id="JABELV010000162">
    <property type="protein sequence ID" value="KAG7528974.1"/>
    <property type="molecule type" value="Genomic_DNA"/>
</dbReference>
<comment type="caution">
    <text evidence="1">The sequence shown here is derived from an EMBL/GenBank/DDBJ whole genome shotgun (WGS) entry which is preliminary data.</text>
</comment>
<protein>
    <submittedName>
        <fullName evidence="1">Uncharacterized protein</fullName>
    </submittedName>
</protein>
<organism evidence="1 2">
    <name type="scientific">Filobasidium floriforme</name>
    <dbReference type="NCBI Taxonomy" id="5210"/>
    <lineage>
        <taxon>Eukaryota</taxon>
        <taxon>Fungi</taxon>
        <taxon>Dikarya</taxon>
        <taxon>Basidiomycota</taxon>
        <taxon>Agaricomycotina</taxon>
        <taxon>Tremellomycetes</taxon>
        <taxon>Filobasidiales</taxon>
        <taxon>Filobasidiaceae</taxon>
        <taxon>Filobasidium</taxon>
    </lineage>
</organism>